<evidence type="ECO:0000313" key="2">
    <source>
        <dbReference type="EMBL" id="ANZ45783.1"/>
    </source>
</evidence>
<sequence length="125" mass="14238">MGYGQTYISSLEKGLSNPSIELLDKLVKTTKITSSYWLGEIDEAISIKDLPGISENTVKKPPSQSSITGDKFSAFDMELDSLSSFFRDRVKHEIGTVKDSTFKRVREDIEELHIMLKYEQDKNDR</sequence>
<dbReference type="InterPro" id="IPR010982">
    <property type="entry name" value="Lambda_DNA-bd_dom_sf"/>
</dbReference>
<reference evidence="2" key="1">
    <citation type="submission" date="2016-08" db="EMBL/GenBank/DDBJ databases">
        <title>Complete genome of Cloacibacillus porcorum.</title>
        <authorList>
            <person name="Looft T."/>
            <person name="Bayles D.O."/>
            <person name="Alt D.P."/>
        </authorList>
    </citation>
    <scope>NUCLEOTIDE SEQUENCE [LARGE SCALE GENOMIC DNA]</scope>
    <source>
        <strain evidence="2">CL-84</strain>
    </source>
</reference>
<evidence type="ECO:0000259" key="1">
    <source>
        <dbReference type="PROSITE" id="PS50943"/>
    </source>
</evidence>
<feature type="domain" description="HTH cro/C1-type" evidence="1">
    <location>
        <begin position="1"/>
        <end position="37"/>
    </location>
</feature>
<dbReference type="PROSITE" id="PS50943">
    <property type="entry name" value="HTH_CROC1"/>
    <property type="match status" value="1"/>
</dbReference>
<dbReference type="Pfam" id="PF01381">
    <property type="entry name" value="HTH_3"/>
    <property type="match status" value="1"/>
</dbReference>
<organism evidence="2 3">
    <name type="scientific">Cloacibacillus porcorum</name>
    <dbReference type="NCBI Taxonomy" id="1197717"/>
    <lineage>
        <taxon>Bacteria</taxon>
        <taxon>Thermotogati</taxon>
        <taxon>Synergistota</taxon>
        <taxon>Synergistia</taxon>
        <taxon>Synergistales</taxon>
        <taxon>Synergistaceae</taxon>
        <taxon>Cloacibacillus</taxon>
    </lineage>
</organism>
<dbReference type="GO" id="GO:0003677">
    <property type="term" value="F:DNA binding"/>
    <property type="evidence" value="ECO:0007669"/>
    <property type="project" value="InterPro"/>
</dbReference>
<accession>A0A1B2I755</accession>
<protein>
    <recommendedName>
        <fullName evidence="1">HTH cro/C1-type domain-containing protein</fullName>
    </recommendedName>
</protein>
<dbReference type="InterPro" id="IPR001387">
    <property type="entry name" value="Cro/C1-type_HTH"/>
</dbReference>
<dbReference type="SUPFAM" id="SSF47413">
    <property type="entry name" value="lambda repressor-like DNA-binding domains"/>
    <property type="match status" value="1"/>
</dbReference>
<gene>
    <name evidence="2" type="ORF">BED41_12245</name>
</gene>
<proteinExistence type="predicted"/>
<keyword evidence="3" id="KW-1185">Reference proteome</keyword>
<dbReference type="AlphaFoldDB" id="A0A1B2I755"/>
<name>A0A1B2I755_9BACT</name>
<dbReference type="Gene3D" id="1.10.260.40">
    <property type="entry name" value="lambda repressor-like DNA-binding domains"/>
    <property type="match status" value="1"/>
</dbReference>
<dbReference type="EMBL" id="CP016757">
    <property type="protein sequence ID" value="ANZ45783.1"/>
    <property type="molecule type" value="Genomic_DNA"/>
</dbReference>
<dbReference type="Proteomes" id="UP000093044">
    <property type="component" value="Chromosome"/>
</dbReference>
<dbReference type="CDD" id="cd00093">
    <property type="entry name" value="HTH_XRE"/>
    <property type="match status" value="1"/>
</dbReference>
<evidence type="ECO:0000313" key="3">
    <source>
        <dbReference type="Proteomes" id="UP000093044"/>
    </source>
</evidence>
<dbReference type="KEGG" id="cpor:BED41_12245"/>